<dbReference type="Pfam" id="PF00400">
    <property type="entry name" value="WD40"/>
    <property type="match status" value="3"/>
</dbReference>
<dbReference type="EMBL" id="JACAZI010000009">
    <property type="protein sequence ID" value="KAF7353041.1"/>
    <property type="molecule type" value="Genomic_DNA"/>
</dbReference>
<name>A0A8H6Y6F6_9AGAR</name>
<comment type="caution">
    <text evidence="8">The sequence shown here is derived from an EMBL/GenBank/DDBJ whole genome shotgun (WGS) entry which is preliminary data.</text>
</comment>
<feature type="region of interest" description="Disordered" evidence="7">
    <location>
        <begin position="1"/>
        <end position="83"/>
    </location>
</feature>
<proteinExistence type="inferred from homology"/>
<dbReference type="Proteomes" id="UP000620124">
    <property type="component" value="Unassembled WGS sequence"/>
</dbReference>
<feature type="repeat" description="WD" evidence="6">
    <location>
        <begin position="234"/>
        <end position="269"/>
    </location>
</feature>
<dbReference type="PANTHER" id="PTHR22852:SF0">
    <property type="entry name" value="DENTICLELESS PROTEIN HOMOLOG"/>
    <property type="match status" value="1"/>
</dbReference>
<feature type="repeat" description="WD" evidence="6">
    <location>
        <begin position="192"/>
        <end position="233"/>
    </location>
</feature>
<dbReference type="InterPro" id="IPR019775">
    <property type="entry name" value="WD40_repeat_CS"/>
</dbReference>
<feature type="compositionally biased region" description="Polar residues" evidence="7">
    <location>
        <begin position="1"/>
        <end position="11"/>
    </location>
</feature>
<accession>A0A8H6Y6F6</accession>
<evidence type="ECO:0000256" key="4">
    <source>
        <dbReference type="ARBA" id="ARBA00022786"/>
    </source>
</evidence>
<evidence type="ECO:0000313" key="8">
    <source>
        <dbReference type="EMBL" id="KAF7353041.1"/>
    </source>
</evidence>
<evidence type="ECO:0000256" key="2">
    <source>
        <dbReference type="ARBA" id="ARBA00022574"/>
    </source>
</evidence>
<evidence type="ECO:0000256" key="3">
    <source>
        <dbReference type="ARBA" id="ARBA00022737"/>
    </source>
</evidence>
<keyword evidence="4" id="KW-0833">Ubl conjugation pathway</keyword>
<comment type="pathway">
    <text evidence="1">Protein modification; protein ubiquitination.</text>
</comment>
<dbReference type="AlphaFoldDB" id="A0A8H6Y6F6"/>
<comment type="similarity">
    <text evidence="5">Belongs to the WD repeat cdt2 family.</text>
</comment>
<evidence type="ECO:0000256" key="6">
    <source>
        <dbReference type="PROSITE-ProRule" id="PRU00221"/>
    </source>
</evidence>
<evidence type="ECO:0000256" key="1">
    <source>
        <dbReference type="ARBA" id="ARBA00004906"/>
    </source>
</evidence>
<dbReference type="SUPFAM" id="SSF50978">
    <property type="entry name" value="WD40 repeat-like"/>
    <property type="match status" value="1"/>
</dbReference>
<dbReference type="InterPro" id="IPR001680">
    <property type="entry name" value="WD40_rpt"/>
</dbReference>
<feature type="compositionally biased region" description="Basic and acidic residues" evidence="7">
    <location>
        <begin position="46"/>
        <end position="56"/>
    </location>
</feature>
<dbReference type="GO" id="GO:0043161">
    <property type="term" value="P:proteasome-mediated ubiquitin-dependent protein catabolic process"/>
    <property type="evidence" value="ECO:0007669"/>
    <property type="project" value="TreeGrafter"/>
</dbReference>
<reference evidence="8" key="1">
    <citation type="submission" date="2020-05" db="EMBL/GenBank/DDBJ databases">
        <title>Mycena genomes resolve the evolution of fungal bioluminescence.</title>
        <authorList>
            <person name="Tsai I.J."/>
        </authorList>
    </citation>
    <scope>NUCLEOTIDE SEQUENCE</scope>
    <source>
        <strain evidence="8">CCC161011</strain>
    </source>
</reference>
<dbReference type="GO" id="GO:0030674">
    <property type="term" value="F:protein-macromolecule adaptor activity"/>
    <property type="evidence" value="ECO:0007669"/>
    <property type="project" value="TreeGrafter"/>
</dbReference>
<protein>
    <submittedName>
        <fullName evidence="8">WD40 repeat-like protein</fullName>
    </submittedName>
</protein>
<organism evidence="8 9">
    <name type="scientific">Mycena venus</name>
    <dbReference type="NCBI Taxonomy" id="2733690"/>
    <lineage>
        <taxon>Eukaryota</taxon>
        <taxon>Fungi</taxon>
        <taxon>Dikarya</taxon>
        <taxon>Basidiomycota</taxon>
        <taxon>Agaricomycotina</taxon>
        <taxon>Agaricomycetes</taxon>
        <taxon>Agaricomycetidae</taxon>
        <taxon>Agaricales</taxon>
        <taxon>Marasmiineae</taxon>
        <taxon>Mycenaceae</taxon>
        <taxon>Mycena</taxon>
    </lineage>
</organism>
<evidence type="ECO:0000313" key="9">
    <source>
        <dbReference type="Proteomes" id="UP000620124"/>
    </source>
</evidence>
<dbReference type="PROSITE" id="PS00678">
    <property type="entry name" value="WD_REPEATS_1"/>
    <property type="match status" value="1"/>
</dbReference>
<keyword evidence="9" id="KW-1185">Reference proteome</keyword>
<gene>
    <name evidence="8" type="ORF">MVEN_01271800</name>
</gene>
<dbReference type="Gene3D" id="2.130.10.10">
    <property type="entry name" value="YVTN repeat-like/Quinoprotein amine dehydrogenase"/>
    <property type="match status" value="2"/>
</dbReference>
<keyword evidence="3" id="KW-0677">Repeat</keyword>
<dbReference type="GO" id="GO:0005634">
    <property type="term" value="C:nucleus"/>
    <property type="evidence" value="ECO:0007669"/>
    <property type="project" value="TreeGrafter"/>
</dbReference>
<dbReference type="InterPro" id="IPR051865">
    <property type="entry name" value="WD-repeat_CDT2_adapter"/>
</dbReference>
<dbReference type="OrthoDB" id="2096344at2759"/>
<dbReference type="SMART" id="SM00320">
    <property type="entry name" value="WD40"/>
    <property type="match status" value="3"/>
</dbReference>
<dbReference type="PROSITE" id="PS50294">
    <property type="entry name" value="WD_REPEATS_REGION"/>
    <property type="match status" value="1"/>
</dbReference>
<sequence length="487" mass="52129">MPRSSKISASNPRGALADRTNIPPPNASPSIKSWLAPPPKRAQCKRPLDTVDGGDRKRVKLSPDEYYSSDGSDAYESDSEPEIQYAGSCHRRSIIPWNSAAQRPPATSFRRPFLSTLPILQSFVSSNKSDVFRCHSVDDGSFLTPPYACAYSHSARSGGTPLLAVATEQGTVNILNTSKRNEWDPEPVHTTLRPHDNGIFDVKWNASDTLLATASGDRSTHVSDLETCRTIQSLRGHEGTVKCVSWDPSHPDLLSTGGRDGLICIWDLRVGENRPGQDNALLPVLNISAAHEDNASMPKSITGLLFSDANPYHLISSGSSDGILRCWDIRLSKRTKSSKAKKPAFVLSSPLDPTLAQGSTRPRGIISFVDGTGPTTGLLFALSADSRIHTYGRDSLAALGNSWSHPNLQTNFYVKLAASPCGRWLASGGAGVSGSSFMFDVSNATRAAAAQTGVELKGHSGDAGGRGLGAKYAVDVLGRRHGSRVEA</sequence>
<keyword evidence="2 6" id="KW-0853">WD repeat</keyword>
<evidence type="ECO:0000256" key="7">
    <source>
        <dbReference type="SAM" id="MobiDB-lite"/>
    </source>
</evidence>
<dbReference type="InterPro" id="IPR015943">
    <property type="entry name" value="WD40/YVTN_repeat-like_dom_sf"/>
</dbReference>
<dbReference type="PANTHER" id="PTHR22852">
    <property type="entry name" value="LETHAL 2 DENTICLELESS PROTEIN RETINOIC ACID-REGULATED NUCLEAR MATRIX-ASSOCIATED PROTEIN"/>
    <property type="match status" value="1"/>
</dbReference>
<dbReference type="InterPro" id="IPR036322">
    <property type="entry name" value="WD40_repeat_dom_sf"/>
</dbReference>
<evidence type="ECO:0000256" key="5">
    <source>
        <dbReference type="ARBA" id="ARBA00038344"/>
    </source>
</evidence>
<dbReference type="PROSITE" id="PS50082">
    <property type="entry name" value="WD_REPEATS_2"/>
    <property type="match status" value="2"/>
</dbReference>